<name>A0A0R1TUZ6_9LACO</name>
<keyword evidence="5 9" id="KW-0547">Nucleotide-binding</keyword>
<comment type="similarity">
    <text evidence="1 9">Belongs to the GHMP kinase family. IspE subfamily.</text>
</comment>
<dbReference type="Pfam" id="PF08544">
    <property type="entry name" value="GHMP_kinases_C"/>
    <property type="match status" value="1"/>
</dbReference>
<reference evidence="12 13" key="1">
    <citation type="journal article" date="2015" name="Genome Announc.">
        <title>Expanding the biotechnology potential of lactobacilli through comparative genomics of 213 strains and associated genera.</title>
        <authorList>
            <person name="Sun Z."/>
            <person name="Harris H.M."/>
            <person name="McCann A."/>
            <person name="Guo C."/>
            <person name="Argimon S."/>
            <person name="Zhang W."/>
            <person name="Yang X."/>
            <person name="Jeffery I.B."/>
            <person name="Cooney J.C."/>
            <person name="Kagawa T.F."/>
            <person name="Liu W."/>
            <person name="Song Y."/>
            <person name="Salvetti E."/>
            <person name="Wrobel A."/>
            <person name="Rasinkangas P."/>
            <person name="Parkhill J."/>
            <person name="Rea M.C."/>
            <person name="O'Sullivan O."/>
            <person name="Ritari J."/>
            <person name="Douillard F.P."/>
            <person name="Paul Ross R."/>
            <person name="Yang R."/>
            <person name="Briner A.E."/>
            <person name="Felis G.E."/>
            <person name="de Vos W.M."/>
            <person name="Barrangou R."/>
            <person name="Klaenhammer T.R."/>
            <person name="Caufield P.W."/>
            <person name="Cui Y."/>
            <person name="Zhang H."/>
            <person name="O'Toole P.W."/>
        </authorList>
    </citation>
    <scope>NUCLEOTIDE SEQUENCE [LARGE SCALE GENOMIC DNA]</scope>
    <source>
        <strain evidence="12 13">DSM 15833</strain>
    </source>
</reference>
<feature type="active site" evidence="9">
    <location>
        <position position="10"/>
    </location>
</feature>
<dbReference type="PANTHER" id="PTHR43527">
    <property type="entry name" value="4-DIPHOSPHOCYTIDYL-2-C-METHYL-D-ERYTHRITOL KINASE, CHLOROPLASTIC"/>
    <property type="match status" value="1"/>
</dbReference>
<keyword evidence="9" id="KW-0414">Isoprene biosynthesis</keyword>
<evidence type="ECO:0000313" key="12">
    <source>
        <dbReference type="EMBL" id="KRL82488.1"/>
    </source>
</evidence>
<dbReference type="InterPro" id="IPR020568">
    <property type="entry name" value="Ribosomal_Su5_D2-typ_SF"/>
</dbReference>
<keyword evidence="7 9" id="KW-0067">ATP-binding</keyword>
<dbReference type="Proteomes" id="UP000051048">
    <property type="component" value="Unassembled WGS sequence"/>
</dbReference>
<feature type="domain" description="GHMP kinase N-terminal" evidence="10">
    <location>
        <begin position="67"/>
        <end position="144"/>
    </location>
</feature>
<dbReference type="InterPro" id="IPR014721">
    <property type="entry name" value="Ribsml_uS5_D2-typ_fold_subgr"/>
</dbReference>
<protein>
    <recommendedName>
        <fullName evidence="3 9">4-diphosphocytidyl-2-C-methyl-D-erythritol kinase</fullName>
        <shortName evidence="9">CMK</shortName>
        <ecNumber evidence="2 9">2.7.1.148</ecNumber>
    </recommendedName>
    <alternativeName>
        <fullName evidence="8 9">4-(cytidine-5'-diphospho)-2-C-methyl-D-erythritol kinase</fullName>
    </alternativeName>
</protein>
<dbReference type="PANTHER" id="PTHR43527:SF2">
    <property type="entry name" value="4-DIPHOSPHOCYTIDYL-2-C-METHYL-D-ERYTHRITOL KINASE, CHLOROPLASTIC"/>
    <property type="match status" value="1"/>
</dbReference>
<keyword evidence="6 9" id="KW-0418">Kinase</keyword>
<proteinExistence type="inferred from homology"/>
<evidence type="ECO:0000256" key="8">
    <source>
        <dbReference type="ARBA" id="ARBA00032554"/>
    </source>
</evidence>
<comment type="function">
    <text evidence="9">Catalyzes the phosphorylation of the position 2 hydroxy group of 4-diphosphocytidyl-2C-methyl-D-erythritol.</text>
</comment>
<dbReference type="HAMAP" id="MF_00061">
    <property type="entry name" value="IspE"/>
    <property type="match status" value="1"/>
</dbReference>
<evidence type="ECO:0000256" key="7">
    <source>
        <dbReference type="ARBA" id="ARBA00022840"/>
    </source>
</evidence>
<evidence type="ECO:0000259" key="11">
    <source>
        <dbReference type="Pfam" id="PF08544"/>
    </source>
</evidence>
<dbReference type="AlphaFoldDB" id="A0A0R1TUZ6"/>
<organism evidence="12 13">
    <name type="scientific">Ligilactobacillus equi DSM 15833 = JCM 10991</name>
    <dbReference type="NCBI Taxonomy" id="1423740"/>
    <lineage>
        <taxon>Bacteria</taxon>
        <taxon>Bacillati</taxon>
        <taxon>Bacillota</taxon>
        <taxon>Bacilli</taxon>
        <taxon>Lactobacillales</taxon>
        <taxon>Lactobacillaceae</taxon>
        <taxon>Ligilactobacillus</taxon>
    </lineage>
</organism>
<dbReference type="GO" id="GO:0016114">
    <property type="term" value="P:terpenoid biosynthetic process"/>
    <property type="evidence" value="ECO:0007669"/>
    <property type="project" value="UniProtKB-UniRule"/>
</dbReference>
<dbReference type="Gene3D" id="3.30.70.890">
    <property type="entry name" value="GHMP kinase, C-terminal domain"/>
    <property type="match status" value="1"/>
</dbReference>
<feature type="active site" evidence="9">
    <location>
        <position position="137"/>
    </location>
</feature>
<dbReference type="Gene3D" id="3.30.230.10">
    <property type="match status" value="1"/>
</dbReference>
<dbReference type="RefSeq" id="WP_035190864.1">
    <property type="nucleotide sequence ID" value="NZ_AZFH01000021.1"/>
</dbReference>
<evidence type="ECO:0000256" key="2">
    <source>
        <dbReference type="ARBA" id="ARBA00012052"/>
    </source>
</evidence>
<dbReference type="NCBIfam" id="TIGR00154">
    <property type="entry name" value="ispE"/>
    <property type="match status" value="1"/>
</dbReference>
<evidence type="ECO:0000256" key="4">
    <source>
        <dbReference type="ARBA" id="ARBA00022679"/>
    </source>
</evidence>
<evidence type="ECO:0000256" key="9">
    <source>
        <dbReference type="HAMAP-Rule" id="MF_00061"/>
    </source>
</evidence>
<dbReference type="SUPFAM" id="SSF55060">
    <property type="entry name" value="GHMP Kinase, C-terminal domain"/>
    <property type="match status" value="1"/>
</dbReference>
<dbReference type="InterPro" id="IPR006204">
    <property type="entry name" value="GHMP_kinase_N_dom"/>
</dbReference>
<evidence type="ECO:0000256" key="5">
    <source>
        <dbReference type="ARBA" id="ARBA00022741"/>
    </source>
</evidence>
<sequence length="286" mass="31234">MEIIEKAPAKLNLSLDTPFRHPDGEPEWKMVMIAVDLADYVTVKTIPQSRKITVQTNSGFLPCDKRNLAYQAALYLQSKFDINEGVAISIQKNIPVAAGMGGGSADAAAVLRALNRAWQLGLSKAELAQIGLQIDSDVPFCIYSEPALVTGRGEVITPLDTLPPMWIVIAKPKDSVSTPSILRQIVEENIDHQDVDAVVSALKTKDYLALARHAGNALEGLTSQKHPEISRIKEKCLKFGADFAQMSGTGPTVFGVSQKHSRAQHIYNSLRGFCNEVYLVRPIQLS</sequence>
<dbReference type="PIRSF" id="PIRSF010376">
    <property type="entry name" value="IspE"/>
    <property type="match status" value="1"/>
</dbReference>
<feature type="binding site" evidence="9">
    <location>
        <begin position="95"/>
        <end position="105"/>
    </location>
    <ligand>
        <name>ATP</name>
        <dbReference type="ChEBI" id="CHEBI:30616"/>
    </ligand>
</feature>
<dbReference type="EC" id="2.7.1.148" evidence="2 9"/>
<dbReference type="GO" id="GO:0005524">
    <property type="term" value="F:ATP binding"/>
    <property type="evidence" value="ECO:0007669"/>
    <property type="project" value="UniProtKB-UniRule"/>
</dbReference>
<evidence type="ECO:0000313" key="13">
    <source>
        <dbReference type="Proteomes" id="UP000051048"/>
    </source>
</evidence>
<dbReference type="GO" id="GO:0050515">
    <property type="term" value="F:4-(cytidine 5'-diphospho)-2-C-methyl-D-erythritol kinase activity"/>
    <property type="evidence" value="ECO:0007669"/>
    <property type="project" value="UniProtKB-UniRule"/>
</dbReference>
<evidence type="ECO:0000256" key="6">
    <source>
        <dbReference type="ARBA" id="ARBA00022777"/>
    </source>
</evidence>
<dbReference type="InterPro" id="IPR036554">
    <property type="entry name" value="GHMP_kinase_C_sf"/>
</dbReference>
<feature type="domain" description="GHMP kinase C-terminal" evidence="11">
    <location>
        <begin position="199"/>
        <end position="274"/>
    </location>
</feature>
<dbReference type="SUPFAM" id="SSF54211">
    <property type="entry name" value="Ribosomal protein S5 domain 2-like"/>
    <property type="match status" value="1"/>
</dbReference>
<dbReference type="InterPro" id="IPR004424">
    <property type="entry name" value="IspE"/>
</dbReference>
<dbReference type="Pfam" id="PF00288">
    <property type="entry name" value="GHMP_kinases_N"/>
    <property type="match status" value="1"/>
</dbReference>
<dbReference type="PATRIC" id="fig|1423740.3.peg.999"/>
<gene>
    <name evidence="9" type="primary">ispE</name>
    <name evidence="12" type="ORF">FC36_GL000930</name>
</gene>
<dbReference type="EMBL" id="AZFH01000021">
    <property type="protein sequence ID" value="KRL82488.1"/>
    <property type="molecule type" value="Genomic_DNA"/>
</dbReference>
<keyword evidence="4 9" id="KW-0808">Transferase</keyword>
<comment type="pathway">
    <text evidence="9">Isoprenoid biosynthesis; isopentenyl diphosphate biosynthesis via DXP pathway; isopentenyl diphosphate from 1-deoxy-D-xylulose 5-phosphate: step 3/6.</text>
</comment>
<evidence type="ECO:0000259" key="10">
    <source>
        <dbReference type="Pfam" id="PF00288"/>
    </source>
</evidence>
<dbReference type="STRING" id="1423740.FC36_GL000930"/>
<comment type="catalytic activity">
    <reaction evidence="9">
        <text>4-CDP-2-C-methyl-D-erythritol + ATP = 4-CDP-2-C-methyl-D-erythritol 2-phosphate + ADP + H(+)</text>
        <dbReference type="Rhea" id="RHEA:18437"/>
        <dbReference type="ChEBI" id="CHEBI:15378"/>
        <dbReference type="ChEBI" id="CHEBI:30616"/>
        <dbReference type="ChEBI" id="CHEBI:57823"/>
        <dbReference type="ChEBI" id="CHEBI:57919"/>
        <dbReference type="ChEBI" id="CHEBI:456216"/>
        <dbReference type="EC" id="2.7.1.148"/>
    </reaction>
</comment>
<dbReference type="GO" id="GO:0019288">
    <property type="term" value="P:isopentenyl diphosphate biosynthetic process, methylerythritol 4-phosphate pathway"/>
    <property type="evidence" value="ECO:0007669"/>
    <property type="project" value="UniProtKB-UniRule"/>
</dbReference>
<dbReference type="UniPathway" id="UPA00056">
    <property type="reaction ID" value="UER00094"/>
</dbReference>
<dbReference type="InterPro" id="IPR013750">
    <property type="entry name" value="GHMP_kinase_C_dom"/>
</dbReference>
<evidence type="ECO:0000256" key="1">
    <source>
        <dbReference type="ARBA" id="ARBA00009684"/>
    </source>
</evidence>
<dbReference type="OrthoDB" id="9809438at2"/>
<evidence type="ECO:0000256" key="3">
    <source>
        <dbReference type="ARBA" id="ARBA00017473"/>
    </source>
</evidence>
<comment type="caution">
    <text evidence="12">The sequence shown here is derived from an EMBL/GenBank/DDBJ whole genome shotgun (WGS) entry which is preliminary data.</text>
</comment>
<accession>A0A0R1TUZ6</accession>